<dbReference type="Gene3D" id="1.20.1720.10">
    <property type="entry name" value="Multidrug resistance protein D"/>
    <property type="match status" value="1"/>
</dbReference>
<dbReference type="CDD" id="cd17320">
    <property type="entry name" value="MFS_MdfA_MDR_like"/>
    <property type="match status" value="1"/>
</dbReference>
<evidence type="ECO:0000256" key="3">
    <source>
        <dbReference type="ARBA" id="ARBA00022448"/>
    </source>
</evidence>
<dbReference type="PROSITE" id="PS50850">
    <property type="entry name" value="MFS"/>
    <property type="match status" value="1"/>
</dbReference>
<dbReference type="InterPro" id="IPR005829">
    <property type="entry name" value="Sugar_transporter_CS"/>
</dbReference>
<comment type="similarity">
    <text evidence="2">Belongs to the major facilitator superfamily. Bcr/CmlA family.</text>
</comment>
<sequence length="432" mass="43607">MPVTSAGIVDQSEVDQSEVDQSEVDQPDAGQSDADRGRITITTMVLLGAMTGLGPFSMSVHLPGLPRMADDLATSQSSVQLTMTACVVGIAVGQVVAGPLSDAYGRRRPLLVAMALYCATSAVCAAAWTVPMLAGLRFAQGMFAAFGMTIARAVIRDVADGQRLVRLFARMALVSGLTPIIAPNLGSALLVVTDWRGIFVVLAALGALFAALSVGSLRETLPPARRTRLRPASTARTYAALATDGAFLAPSLVVGLAYGAMFSYVSSSSFVLSDAYGVSQTVFGVLFAANAVGFMAGGQLGAALAGRRGTIRALRITLPAAATAAAGITLAALAGSGPAVVGTLFLTVASIGACMPIASAEAMRTRPDSSGTASGLLGLTQFALGGLIGPIVGAFGSTSALPLGIGMCLCLLAAFALCLRPAAPRPTPSPAA</sequence>
<evidence type="ECO:0000256" key="1">
    <source>
        <dbReference type="ARBA" id="ARBA00004651"/>
    </source>
</evidence>
<dbReference type="EMBL" id="CT573213">
    <property type="protein sequence ID" value="CAJ64800.1"/>
    <property type="molecule type" value="Genomic_DNA"/>
</dbReference>
<evidence type="ECO:0000256" key="6">
    <source>
        <dbReference type="ARBA" id="ARBA00022989"/>
    </source>
</evidence>
<evidence type="ECO:0000256" key="7">
    <source>
        <dbReference type="ARBA" id="ARBA00023136"/>
    </source>
</evidence>
<feature type="transmembrane region" description="Helical" evidence="9">
    <location>
        <begin position="110"/>
        <end position="130"/>
    </location>
</feature>
<dbReference type="GO" id="GO:1990961">
    <property type="term" value="P:xenobiotic detoxification by transmembrane export across the plasma membrane"/>
    <property type="evidence" value="ECO:0007669"/>
    <property type="project" value="InterPro"/>
</dbReference>
<feature type="transmembrane region" description="Helical" evidence="9">
    <location>
        <begin position="238"/>
        <end position="261"/>
    </location>
</feature>
<dbReference type="InterPro" id="IPR004812">
    <property type="entry name" value="Efflux_drug-R_Bcr/CmlA"/>
</dbReference>
<dbReference type="Proteomes" id="UP000000657">
    <property type="component" value="Chromosome"/>
</dbReference>
<dbReference type="SUPFAM" id="SSF103473">
    <property type="entry name" value="MFS general substrate transporter"/>
    <property type="match status" value="1"/>
</dbReference>
<evidence type="ECO:0000256" key="9">
    <source>
        <dbReference type="SAM" id="Phobius"/>
    </source>
</evidence>
<comment type="subcellular location">
    <subcellularLocation>
        <location evidence="1">Cell membrane</location>
        <topology evidence="1">Multi-pass membrane protein</topology>
    </subcellularLocation>
</comment>
<dbReference type="AlphaFoldDB" id="Q0RCM4"/>
<keyword evidence="12" id="KW-1185">Reference proteome</keyword>
<dbReference type="NCBIfam" id="TIGR00710">
    <property type="entry name" value="efflux_Bcr_CflA"/>
    <property type="match status" value="1"/>
</dbReference>
<evidence type="ECO:0000256" key="2">
    <source>
        <dbReference type="ARBA" id="ARBA00006236"/>
    </source>
</evidence>
<accession>Q0RCM4</accession>
<feature type="transmembrane region" description="Helical" evidence="9">
    <location>
        <begin position="372"/>
        <end position="395"/>
    </location>
</feature>
<dbReference type="GO" id="GO:0005886">
    <property type="term" value="C:plasma membrane"/>
    <property type="evidence" value="ECO:0007669"/>
    <property type="project" value="UniProtKB-SubCell"/>
</dbReference>
<feature type="transmembrane region" description="Helical" evidence="9">
    <location>
        <begin position="316"/>
        <end position="334"/>
    </location>
</feature>
<organism evidence="11 12">
    <name type="scientific">Frankia alni (strain DSM 45986 / CECT 9034 / ACN14a)</name>
    <dbReference type="NCBI Taxonomy" id="326424"/>
    <lineage>
        <taxon>Bacteria</taxon>
        <taxon>Bacillati</taxon>
        <taxon>Actinomycetota</taxon>
        <taxon>Actinomycetes</taxon>
        <taxon>Frankiales</taxon>
        <taxon>Frankiaceae</taxon>
        <taxon>Frankia</taxon>
    </lineage>
</organism>
<reference evidence="11 12" key="1">
    <citation type="journal article" date="2007" name="Genome Res.">
        <title>Genome characteristics of facultatively symbiotic Frankia sp. strains reflect host range and host plant biogeography.</title>
        <authorList>
            <person name="Normand P."/>
            <person name="Lapierre P."/>
            <person name="Tisa L.S."/>
            <person name="Gogarten J.P."/>
            <person name="Alloisio N."/>
            <person name="Bagnarol E."/>
            <person name="Bassi C.A."/>
            <person name="Berry A.M."/>
            <person name="Bickhart D.M."/>
            <person name="Choisne N."/>
            <person name="Couloux A."/>
            <person name="Cournoyer B."/>
            <person name="Cruveiller S."/>
            <person name="Daubin V."/>
            <person name="Demange N."/>
            <person name="Francino M.P."/>
            <person name="Goltsman E."/>
            <person name="Huang Y."/>
            <person name="Kopp O.R."/>
            <person name="Labarre L."/>
            <person name="Lapidus A."/>
            <person name="Lavire C."/>
            <person name="Marechal J."/>
            <person name="Martinez M."/>
            <person name="Mastronunzio J.E."/>
            <person name="Mullin B.C."/>
            <person name="Niemann J."/>
            <person name="Pujic P."/>
            <person name="Rawnsley T."/>
            <person name="Rouy Z."/>
            <person name="Schenowitz C."/>
            <person name="Sellstedt A."/>
            <person name="Tavares F."/>
            <person name="Tomkins J.P."/>
            <person name="Vallenet D."/>
            <person name="Valverde C."/>
            <person name="Wall L.G."/>
            <person name="Wang Y."/>
            <person name="Medigue C."/>
            <person name="Benson D.R."/>
        </authorList>
    </citation>
    <scope>NUCLEOTIDE SEQUENCE [LARGE SCALE GENOMIC DNA]</scope>
    <source>
        <strain evidence="12">DSM 45986 / CECT 9034 / ACN14a</strain>
    </source>
</reference>
<dbReference type="PANTHER" id="PTHR23502:SF132">
    <property type="entry name" value="POLYAMINE TRANSPORTER 2-RELATED"/>
    <property type="match status" value="1"/>
</dbReference>
<feature type="transmembrane region" description="Helical" evidence="9">
    <location>
        <begin position="136"/>
        <end position="155"/>
    </location>
</feature>
<dbReference type="PROSITE" id="PS00216">
    <property type="entry name" value="SUGAR_TRANSPORT_1"/>
    <property type="match status" value="1"/>
</dbReference>
<evidence type="ECO:0000256" key="5">
    <source>
        <dbReference type="ARBA" id="ARBA00022692"/>
    </source>
</evidence>
<keyword evidence="7 9" id="KW-0472">Membrane</keyword>
<feature type="domain" description="Major facilitator superfamily (MFS) profile" evidence="10">
    <location>
        <begin position="40"/>
        <end position="424"/>
    </location>
</feature>
<keyword evidence="4" id="KW-1003">Cell membrane</keyword>
<protein>
    <submittedName>
        <fullName evidence="11">Drug resistance transporter</fullName>
    </submittedName>
</protein>
<dbReference type="InterPro" id="IPR020846">
    <property type="entry name" value="MFS_dom"/>
</dbReference>
<feature type="transmembrane region" description="Helical" evidence="9">
    <location>
        <begin position="281"/>
        <end position="304"/>
    </location>
</feature>
<dbReference type="HOGENOM" id="CLU_001265_47_0_11"/>
<keyword evidence="5 9" id="KW-0812">Transmembrane</keyword>
<evidence type="ECO:0000256" key="4">
    <source>
        <dbReference type="ARBA" id="ARBA00022475"/>
    </source>
</evidence>
<gene>
    <name evidence="11" type="ordered locus">FRAAL6177</name>
</gene>
<dbReference type="KEGG" id="fal:FRAAL6177"/>
<dbReference type="InterPro" id="IPR011701">
    <property type="entry name" value="MFS"/>
</dbReference>
<dbReference type="STRING" id="326424.FRAAL6177"/>
<proteinExistence type="inferred from homology"/>
<feature type="transmembrane region" description="Helical" evidence="9">
    <location>
        <begin position="39"/>
        <end position="58"/>
    </location>
</feature>
<feature type="transmembrane region" description="Helical" evidence="9">
    <location>
        <begin position="401"/>
        <end position="419"/>
    </location>
</feature>
<keyword evidence="6 9" id="KW-1133">Transmembrane helix</keyword>
<feature type="transmembrane region" description="Helical" evidence="9">
    <location>
        <begin position="340"/>
        <end position="360"/>
    </location>
</feature>
<evidence type="ECO:0000313" key="11">
    <source>
        <dbReference type="EMBL" id="CAJ64800.1"/>
    </source>
</evidence>
<feature type="transmembrane region" description="Helical" evidence="9">
    <location>
        <begin position="78"/>
        <end position="98"/>
    </location>
</feature>
<evidence type="ECO:0000256" key="8">
    <source>
        <dbReference type="SAM" id="MobiDB-lite"/>
    </source>
</evidence>
<feature type="region of interest" description="Disordered" evidence="8">
    <location>
        <begin position="1"/>
        <end position="34"/>
    </location>
</feature>
<evidence type="ECO:0000313" key="12">
    <source>
        <dbReference type="Proteomes" id="UP000000657"/>
    </source>
</evidence>
<keyword evidence="3" id="KW-0813">Transport</keyword>
<name>Q0RCM4_FRAAA</name>
<dbReference type="Pfam" id="PF07690">
    <property type="entry name" value="MFS_1"/>
    <property type="match status" value="1"/>
</dbReference>
<feature type="transmembrane region" description="Helical" evidence="9">
    <location>
        <begin position="198"/>
        <end position="217"/>
    </location>
</feature>
<dbReference type="PANTHER" id="PTHR23502">
    <property type="entry name" value="MAJOR FACILITATOR SUPERFAMILY"/>
    <property type="match status" value="1"/>
</dbReference>
<evidence type="ECO:0000259" key="10">
    <source>
        <dbReference type="PROSITE" id="PS50850"/>
    </source>
</evidence>
<dbReference type="GO" id="GO:0042910">
    <property type="term" value="F:xenobiotic transmembrane transporter activity"/>
    <property type="evidence" value="ECO:0007669"/>
    <property type="project" value="InterPro"/>
</dbReference>
<dbReference type="eggNOG" id="COG2814">
    <property type="taxonomic scope" value="Bacteria"/>
</dbReference>
<feature type="transmembrane region" description="Helical" evidence="9">
    <location>
        <begin position="167"/>
        <end position="192"/>
    </location>
</feature>
<dbReference type="InterPro" id="IPR036259">
    <property type="entry name" value="MFS_trans_sf"/>
</dbReference>
<feature type="compositionally biased region" description="Acidic residues" evidence="8">
    <location>
        <begin position="12"/>
        <end position="26"/>
    </location>
</feature>